<name>A0AA88ECJ2_FICCA</name>
<organism evidence="1 2">
    <name type="scientific">Ficus carica</name>
    <name type="common">Common fig</name>
    <dbReference type="NCBI Taxonomy" id="3494"/>
    <lineage>
        <taxon>Eukaryota</taxon>
        <taxon>Viridiplantae</taxon>
        <taxon>Streptophyta</taxon>
        <taxon>Embryophyta</taxon>
        <taxon>Tracheophyta</taxon>
        <taxon>Spermatophyta</taxon>
        <taxon>Magnoliopsida</taxon>
        <taxon>eudicotyledons</taxon>
        <taxon>Gunneridae</taxon>
        <taxon>Pentapetalae</taxon>
        <taxon>rosids</taxon>
        <taxon>fabids</taxon>
        <taxon>Rosales</taxon>
        <taxon>Moraceae</taxon>
        <taxon>Ficeae</taxon>
        <taxon>Ficus</taxon>
    </lineage>
</organism>
<accession>A0AA88ECJ2</accession>
<dbReference type="Proteomes" id="UP001187192">
    <property type="component" value="Unassembled WGS sequence"/>
</dbReference>
<comment type="caution">
    <text evidence="1">The sequence shown here is derived from an EMBL/GenBank/DDBJ whole genome shotgun (WGS) entry which is preliminary data.</text>
</comment>
<sequence>MDSTELQERIEEQ</sequence>
<evidence type="ECO:0000313" key="1">
    <source>
        <dbReference type="EMBL" id="GMN71858.1"/>
    </source>
</evidence>
<reference evidence="1" key="1">
    <citation type="submission" date="2023-07" db="EMBL/GenBank/DDBJ databases">
        <title>draft genome sequence of fig (Ficus carica).</title>
        <authorList>
            <person name="Takahashi T."/>
            <person name="Nishimura K."/>
        </authorList>
    </citation>
    <scope>NUCLEOTIDE SEQUENCE</scope>
</reference>
<gene>
    <name evidence="1" type="ORF">TIFTF001_055584</name>
</gene>
<proteinExistence type="predicted"/>
<protein>
    <submittedName>
        <fullName evidence="1">Uncharacterized protein</fullName>
    </submittedName>
</protein>
<dbReference type="EMBL" id="BTGU01017912">
    <property type="protein sequence ID" value="GMN71858.1"/>
    <property type="molecule type" value="Genomic_DNA"/>
</dbReference>
<keyword evidence="2" id="KW-1185">Reference proteome</keyword>
<evidence type="ECO:0000313" key="2">
    <source>
        <dbReference type="Proteomes" id="UP001187192"/>
    </source>
</evidence>